<dbReference type="STRING" id="597362.K5XRT1"/>
<feature type="compositionally biased region" description="Low complexity" evidence="2">
    <location>
        <begin position="311"/>
        <end position="332"/>
    </location>
</feature>
<proteinExistence type="predicted"/>
<keyword evidence="5" id="KW-1185">Reference proteome</keyword>
<keyword evidence="1" id="KW-0863">Zinc-finger</keyword>
<dbReference type="PROSITE" id="PS00028">
    <property type="entry name" value="ZINC_FINGER_C2H2_1"/>
    <property type="match status" value="1"/>
</dbReference>
<feature type="compositionally biased region" description="Low complexity" evidence="2">
    <location>
        <begin position="182"/>
        <end position="193"/>
    </location>
</feature>
<feature type="compositionally biased region" description="Basic residues" evidence="2">
    <location>
        <begin position="158"/>
        <end position="172"/>
    </location>
</feature>
<keyword evidence="1" id="KW-0862">Zinc</keyword>
<evidence type="ECO:0000256" key="1">
    <source>
        <dbReference type="PROSITE-ProRule" id="PRU00042"/>
    </source>
</evidence>
<dbReference type="Proteomes" id="UP000008493">
    <property type="component" value="Unassembled WGS sequence"/>
</dbReference>
<feature type="region of interest" description="Disordered" evidence="2">
    <location>
        <begin position="1"/>
        <end position="38"/>
    </location>
</feature>
<dbReference type="OrthoDB" id="2152896at2759"/>
<dbReference type="GO" id="GO:0008270">
    <property type="term" value="F:zinc ion binding"/>
    <property type="evidence" value="ECO:0007669"/>
    <property type="project" value="UniProtKB-KW"/>
</dbReference>
<feature type="region of interest" description="Disordered" evidence="2">
    <location>
        <begin position="135"/>
        <end position="193"/>
    </location>
</feature>
<name>K5XRT1_AGABU</name>
<gene>
    <name evidence="4" type="ORF">AGABI1DRAFT_130265</name>
</gene>
<dbReference type="eggNOG" id="ENOG502S997">
    <property type="taxonomic scope" value="Eukaryota"/>
</dbReference>
<dbReference type="HOGENOM" id="CLU_043182_0_0_1"/>
<organism evidence="4 5">
    <name type="scientific">Agaricus bisporus var. burnettii (strain JB137-S8 / ATCC MYA-4627 / FGSC 10392)</name>
    <name type="common">White button mushroom</name>
    <dbReference type="NCBI Taxonomy" id="597362"/>
    <lineage>
        <taxon>Eukaryota</taxon>
        <taxon>Fungi</taxon>
        <taxon>Dikarya</taxon>
        <taxon>Basidiomycota</taxon>
        <taxon>Agaricomycotina</taxon>
        <taxon>Agaricomycetes</taxon>
        <taxon>Agaricomycetidae</taxon>
        <taxon>Agaricales</taxon>
        <taxon>Agaricineae</taxon>
        <taxon>Agaricaceae</taxon>
        <taxon>Agaricus</taxon>
    </lineage>
</organism>
<dbReference type="InParanoid" id="K5XRT1"/>
<feature type="compositionally biased region" description="Acidic residues" evidence="2">
    <location>
        <begin position="495"/>
        <end position="510"/>
    </location>
</feature>
<dbReference type="GeneID" id="18827192"/>
<feature type="compositionally biased region" description="Low complexity" evidence="2">
    <location>
        <begin position="339"/>
        <end position="376"/>
    </location>
</feature>
<evidence type="ECO:0000256" key="2">
    <source>
        <dbReference type="SAM" id="MobiDB-lite"/>
    </source>
</evidence>
<feature type="region of interest" description="Disordered" evidence="2">
    <location>
        <begin position="232"/>
        <end position="254"/>
    </location>
</feature>
<dbReference type="PROSITE" id="PS50157">
    <property type="entry name" value="ZINC_FINGER_C2H2_2"/>
    <property type="match status" value="1"/>
</dbReference>
<evidence type="ECO:0000259" key="3">
    <source>
        <dbReference type="PROSITE" id="PS50157"/>
    </source>
</evidence>
<feature type="domain" description="C2H2-type" evidence="3">
    <location>
        <begin position="258"/>
        <end position="281"/>
    </location>
</feature>
<dbReference type="InterPro" id="IPR013087">
    <property type="entry name" value="Znf_C2H2_type"/>
</dbReference>
<evidence type="ECO:0000313" key="5">
    <source>
        <dbReference type="Proteomes" id="UP000008493"/>
    </source>
</evidence>
<accession>K5XRT1</accession>
<dbReference type="AlphaFoldDB" id="K5XRT1"/>
<dbReference type="KEGG" id="abp:AGABI1DRAFT130265"/>
<dbReference type="OMA" id="RMHDYSI"/>
<keyword evidence="1" id="KW-0479">Metal-binding</keyword>
<feature type="region of interest" description="Disordered" evidence="2">
    <location>
        <begin position="459"/>
        <end position="530"/>
    </location>
</feature>
<feature type="region of interest" description="Disordered" evidence="2">
    <location>
        <begin position="311"/>
        <end position="389"/>
    </location>
</feature>
<feature type="compositionally biased region" description="Low complexity" evidence="2">
    <location>
        <begin position="474"/>
        <end position="494"/>
    </location>
</feature>
<dbReference type="EMBL" id="JH971395">
    <property type="protein sequence ID" value="EKM77570.1"/>
    <property type="molecule type" value="Genomic_DNA"/>
</dbReference>
<evidence type="ECO:0000313" key="4">
    <source>
        <dbReference type="EMBL" id="EKM77570.1"/>
    </source>
</evidence>
<sequence length="592" mass="62583">MSSSKLRSLSSSSSSIPHPFPTTAYPFQRNHPSQTRSVPREKGVVLLILTSFCPDRVQNRGGVTGIIEQVERRTPRGGEKWPEKAGGGINDGRQEFLSQLPVTIMDNDAAADSLLSLSIAAASVNPIPLPPDSALASLPDALPSPPPVQTSTSTGSSHKTHRRLASTGKRGRRLSDAREAASRPSPAMMHASPPALSLASLSLSSSPPVPAHTSKVLSSSVGAQAVPLSDGSNILHSTPPTDAKPIPIGSGKKRGVEHKCESCSKIYRHPSCLIKHRWEHTPHWREASKFVLSKHQQVQLLEAAAILSHLSPTSSSLPDDRSLWPSFLSGGSLPPPDPSTMMSPPKASPSSTATATHMTVNGISGSGPGTVSSSVPATTGFSRPSSAGPRMHDYAIPAGASLGSDHGGGGVTQLRPGLLGVPTSNDSNSNMLISSGTPHPMSVPITAAITKHSHSKSWSAAVSTGMGGNGGGWSLPRSSVRSISGSSRSRSGSASDEDNDNDMEEVESGDELSLNRRYSRTSKGYGYSHHRTQPRLWKNEEEVQLGRAAVGSFGGRWSVREEDEYEKTVVASVKSVKDERAWDGMEMEMDMD</sequence>
<reference evidence="5" key="1">
    <citation type="journal article" date="2012" name="Proc. Natl. Acad. Sci. U.S.A.">
        <title>Genome sequence of the button mushroom Agaricus bisporus reveals mechanisms governing adaptation to a humic-rich ecological niche.</title>
        <authorList>
            <person name="Morin E."/>
            <person name="Kohler A."/>
            <person name="Baker A.R."/>
            <person name="Foulongne-Oriol M."/>
            <person name="Lombard V."/>
            <person name="Nagy L.G."/>
            <person name="Ohm R.A."/>
            <person name="Patyshakuliyeva A."/>
            <person name="Brun A."/>
            <person name="Aerts A.L."/>
            <person name="Bailey A.M."/>
            <person name="Billette C."/>
            <person name="Coutinho P.M."/>
            <person name="Deakin G."/>
            <person name="Doddapaneni H."/>
            <person name="Floudas D."/>
            <person name="Grimwood J."/>
            <person name="Hilden K."/>
            <person name="Kuees U."/>
            <person name="LaButti K.M."/>
            <person name="Lapidus A."/>
            <person name="Lindquist E.A."/>
            <person name="Lucas S.M."/>
            <person name="Murat C."/>
            <person name="Riley R.W."/>
            <person name="Salamov A.A."/>
            <person name="Schmutz J."/>
            <person name="Subramanian V."/>
            <person name="Woesten H.A.B."/>
            <person name="Xu J."/>
            <person name="Eastwood D.C."/>
            <person name="Foster G.D."/>
            <person name="Sonnenberg A.S."/>
            <person name="Cullen D."/>
            <person name="de Vries R.P."/>
            <person name="Lundell T."/>
            <person name="Hibbett D.S."/>
            <person name="Henrissat B."/>
            <person name="Burton K.S."/>
            <person name="Kerrigan R.W."/>
            <person name="Challen M.P."/>
            <person name="Grigoriev I.V."/>
            <person name="Martin F."/>
        </authorList>
    </citation>
    <scope>NUCLEOTIDE SEQUENCE [LARGE SCALE GENOMIC DNA]</scope>
    <source>
        <strain evidence="5">JB137-S8 / ATCC MYA-4627 / FGSC 10392</strain>
    </source>
</reference>
<protein>
    <recommendedName>
        <fullName evidence="3">C2H2-type domain-containing protein</fullName>
    </recommendedName>
</protein>
<dbReference type="RefSeq" id="XP_007331834.1">
    <property type="nucleotide sequence ID" value="XM_007331772.1"/>
</dbReference>
<feature type="compositionally biased region" description="Low complexity" evidence="2">
    <location>
        <begin position="1"/>
        <end position="15"/>
    </location>
</feature>